<protein>
    <submittedName>
        <fullName evidence="2">Dipicolinic acid synthetase</fullName>
    </submittedName>
</protein>
<sequence length="271" mass="28614">MGARYQGGGDLLQEKSFAVIGEDGRQRAAADYLKQLGYRVVGAEKISAADIILLPMPLSADRAQLAALLRAAKPGAVAYAGKVSDEAAAVAKAAGVELDDYLQREELAVMNAIPTCEGAVEILLRERQAALWNSRVLITGFGRIAKLLCQRLTGFGALVTVAARRPRDRALASALGCRTQTIDALRETVRGFDVIVNTVPAPLIDREMIGTMGHDTFLLDLASAPGGIDLAAAGTAGIKAVWALSLPAKCAPVTAGRFVADTVLQMMEERD</sequence>
<evidence type="ECO:0000259" key="1">
    <source>
        <dbReference type="Pfam" id="PF02826"/>
    </source>
</evidence>
<dbReference type="AlphaFoldDB" id="A0A923ICE6"/>
<dbReference type="Pfam" id="PF02826">
    <property type="entry name" value="2-Hacid_dh_C"/>
    <property type="match status" value="1"/>
</dbReference>
<dbReference type="Gene3D" id="3.40.50.720">
    <property type="entry name" value="NAD(P)-binding Rossmann-like Domain"/>
    <property type="match status" value="1"/>
</dbReference>
<proteinExistence type="predicted"/>
<organism evidence="2 3">
    <name type="scientific">Anaerofilum hominis</name>
    <dbReference type="NCBI Taxonomy" id="2763016"/>
    <lineage>
        <taxon>Bacteria</taxon>
        <taxon>Bacillati</taxon>
        <taxon>Bacillota</taxon>
        <taxon>Clostridia</taxon>
        <taxon>Eubacteriales</taxon>
        <taxon>Oscillospiraceae</taxon>
        <taxon>Anaerofilum</taxon>
    </lineage>
</organism>
<accession>A0A923ICE6</accession>
<dbReference type="GO" id="GO:0051287">
    <property type="term" value="F:NAD binding"/>
    <property type="evidence" value="ECO:0007669"/>
    <property type="project" value="InterPro"/>
</dbReference>
<comment type="caution">
    <text evidence="2">The sequence shown here is derived from an EMBL/GenBank/DDBJ whole genome shotgun (WGS) entry which is preliminary data.</text>
</comment>
<feature type="domain" description="D-isomer specific 2-hydroxyacid dehydrogenase NAD-binding" evidence="1">
    <location>
        <begin position="129"/>
        <end position="221"/>
    </location>
</feature>
<name>A0A923ICE6_9FIRM</name>
<dbReference type="Proteomes" id="UP000659630">
    <property type="component" value="Unassembled WGS sequence"/>
</dbReference>
<evidence type="ECO:0000313" key="3">
    <source>
        <dbReference type="Proteomes" id="UP000659630"/>
    </source>
</evidence>
<dbReference type="InterPro" id="IPR036291">
    <property type="entry name" value="NAD(P)-bd_dom_sf"/>
</dbReference>
<keyword evidence="3" id="KW-1185">Reference proteome</keyword>
<evidence type="ECO:0000313" key="2">
    <source>
        <dbReference type="EMBL" id="MBC5580335.1"/>
    </source>
</evidence>
<dbReference type="InterPro" id="IPR006140">
    <property type="entry name" value="D-isomer_DH_NAD-bd"/>
</dbReference>
<gene>
    <name evidence="2" type="ORF">H8S23_02335</name>
</gene>
<dbReference type="SUPFAM" id="SSF51735">
    <property type="entry name" value="NAD(P)-binding Rossmann-fold domains"/>
    <property type="match status" value="1"/>
</dbReference>
<reference evidence="2" key="1">
    <citation type="submission" date="2020-08" db="EMBL/GenBank/DDBJ databases">
        <title>Genome public.</title>
        <authorList>
            <person name="Liu C."/>
            <person name="Sun Q."/>
        </authorList>
    </citation>
    <scope>NUCLEOTIDE SEQUENCE</scope>
    <source>
        <strain evidence="2">BX8</strain>
    </source>
</reference>
<dbReference type="EMBL" id="JACONZ010000001">
    <property type="protein sequence ID" value="MBC5580335.1"/>
    <property type="molecule type" value="Genomic_DNA"/>
</dbReference>